<accession>A0A6J7IZ64</accession>
<dbReference type="EMBL" id="CAFBNF010000040">
    <property type="protein sequence ID" value="CAB4936169.1"/>
    <property type="molecule type" value="Genomic_DNA"/>
</dbReference>
<feature type="region of interest" description="Disordered" evidence="1">
    <location>
        <begin position="117"/>
        <end position="173"/>
    </location>
</feature>
<evidence type="ECO:0000313" key="2">
    <source>
        <dbReference type="EMBL" id="CAB4936169.1"/>
    </source>
</evidence>
<organism evidence="2">
    <name type="scientific">freshwater metagenome</name>
    <dbReference type="NCBI Taxonomy" id="449393"/>
    <lineage>
        <taxon>unclassified sequences</taxon>
        <taxon>metagenomes</taxon>
        <taxon>ecological metagenomes</taxon>
    </lineage>
</organism>
<evidence type="ECO:0000256" key="1">
    <source>
        <dbReference type="SAM" id="MobiDB-lite"/>
    </source>
</evidence>
<proteinExistence type="predicted"/>
<feature type="region of interest" description="Disordered" evidence="1">
    <location>
        <begin position="383"/>
        <end position="404"/>
    </location>
</feature>
<reference evidence="2" key="1">
    <citation type="submission" date="2020-05" db="EMBL/GenBank/DDBJ databases">
        <authorList>
            <person name="Chiriac C."/>
            <person name="Salcher M."/>
            <person name="Ghai R."/>
            <person name="Kavagutti S V."/>
        </authorList>
    </citation>
    <scope>NUCLEOTIDE SEQUENCE</scope>
</reference>
<sequence length="470" mass="49022">MLGCCTFKVEAHPLTAVADLGEPLARLVEGRLHLEQAQTARRPTASDHRTDHVTVARDGREARVAGDQRLRIIEGGDDRHSGQHISQGGTQFGGCGDDIDGVARALGQRGPWLVGTASVGGRHHQRGTASVVGAQPSKSRDSRLVVGDSDSVGRRPQCRGHRGLVPVLNPDESRNRAQQPRHLLACCEQGGAAVATGQAKLEGLDPCLERCAVTVCLLVGQPQRLDSTLNLGKRASGLLMLLVEPQFALVEACYFILERAERCGSAIGPGASPLDLLGQTSRLGVAGLEALAGSGHLTGESRESLASIGHRSRRGLEPSLLGGQNRLGLGAVAHGIGQGGTVDLHLTAEVELLGTRLTGLPLELGGVAARRLVGGVGGQQAHAVGGQRERSVEPLAQGGQPVPRLLGTSEHRSVSSEIGLKHGLPRLVGGHRRLNLGLTLAQGGLVGHLLLEGGRHRNEIVGKQPQPGVA</sequence>
<gene>
    <name evidence="2" type="ORF">UFOPK3773_00547</name>
</gene>
<name>A0A6J7IZ64_9ZZZZ</name>
<dbReference type="AlphaFoldDB" id="A0A6J7IZ64"/>
<protein>
    <submittedName>
        <fullName evidence="2">Unannotated protein</fullName>
    </submittedName>
</protein>